<dbReference type="AlphaFoldDB" id="A0AAE2UT60"/>
<dbReference type="GO" id="GO:1902600">
    <property type="term" value="P:proton transmembrane transport"/>
    <property type="evidence" value="ECO:0007669"/>
    <property type="project" value="InterPro"/>
</dbReference>
<feature type="transmembrane region" description="Helical" evidence="7">
    <location>
        <begin position="38"/>
        <end position="59"/>
    </location>
</feature>
<feature type="transmembrane region" description="Helical" evidence="7">
    <location>
        <begin position="206"/>
        <end position="231"/>
    </location>
</feature>
<feature type="transmembrane region" description="Helical" evidence="7">
    <location>
        <begin position="144"/>
        <end position="164"/>
    </location>
</feature>
<keyword evidence="4 7" id="KW-1133">Transmembrane helix</keyword>
<gene>
    <name evidence="9" type="ORF">IEI95_021665</name>
</gene>
<feature type="transmembrane region" description="Helical" evidence="7">
    <location>
        <begin position="384"/>
        <end position="404"/>
    </location>
</feature>
<dbReference type="PANTHER" id="PTHR32468">
    <property type="entry name" value="CATION/H + ANTIPORTER"/>
    <property type="match status" value="1"/>
</dbReference>
<keyword evidence="2" id="KW-0813">Transport</keyword>
<dbReference type="InterPro" id="IPR038770">
    <property type="entry name" value="Na+/solute_symporter_sf"/>
</dbReference>
<dbReference type="RefSeq" id="WP_194417001.1">
    <property type="nucleotide sequence ID" value="NZ_JACXXJ020000005.1"/>
</dbReference>
<feature type="transmembrane region" description="Helical" evidence="7">
    <location>
        <begin position="297"/>
        <end position="316"/>
    </location>
</feature>
<evidence type="ECO:0000256" key="7">
    <source>
        <dbReference type="SAM" id="Phobius"/>
    </source>
</evidence>
<dbReference type="InterPro" id="IPR006153">
    <property type="entry name" value="Cation/H_exchanger_TM"/>
</dbReference>
<protein>
    <submittedName>
        <fullName evidence="9">Cation:proton antiporter</fullName>
    </submittedName>
</protein>
<feature type="transmembrane region" description="Helical" evidence="7">
    <location>
        <begin position="6"/>
        <end position="26"/>
    </location>
</feature>
<keyword evidence="6 7" id="KW-0472">Membrane</keyword>
<feature type="transmembrane region" description="Helical" evidence="7">
    <location>
        <begin position="322"/>
        <end position="347"/>
    </location>
</feature>
<dbReference type="GO" id="GO:0015297">
    <property type="term" value="F:antiporter activity"/>
    <property type="evidence" value="ECO:0007669"/>
    <property type="project" value="InterPro"/>
</dbReference>
<accession>A0AAE2UT60</accession>
<dbReference type="Gene3D" id="1.20.1530.20">
    <property type="match status" value="1"/>
</dbReference>
<sequence length="425" mass="46022">MYITNVESIIYCSLILIMSFFAFIFFNAKLFNTKIPKIILYIIFGIFLGPYSLNVEGWFELHRVGARIGEIYALSNVALGFLIVTSFSNIRSAEKQVDLKSLTSYMAGTFAALLLALSTSHIVLRIAPGLTFPSQTVGEERATILVLALAVIVTSVPFLTKIFIDLKMIGTTFSSTVLLSACLLDILIWAVFPISDVLRTQSQFDLLPVLTSLVMTLTAAGALFLVTFSLVKLYDTWAQRHESGQIGIAFIVAVSLAAALTSASLGAGLLLGMLIAGLCLGRAKSIAERSMPFLAKLAHWVFIPAYFILVGRGLVFDNAISIYDIAVFLLWSSALKITSVTVTHFLMSKNARQSFLNGVVFNTRGGPGLVLATVAYSMNLINVNAFSAFVVASIITAPVTELVLRYRADYAKTSTVGDAALEGTL</sequence>
<feature type="transmembrane region" description="Helical" evidence="7">
    <location>
        <begin position="71"/>
        <end position="90"/>
    </location>
</feature>
<feature type="domain" description="Cation/H+ exchanger transmembrane" evidence="8">
    <location>
        <begin position="21"/>
        <end position="400"/>
    </location>
</feature>
<feature type="transmembrane region" description="Helical" evidence="7">
    <location>
        <begin position="359"/>
        <end position="378"/>
    </location>
</feature>
<dbReference type="EMBL" id="JACXXJ020000005">
    <property type="protein sequence ID" value="MBF2716823.1"/>
    <property type="molecule type" value="Genomic_DNA"/>
</dbReference>
<evidence type="ECO:0000313" key="10">
    <source>
        <dbReference type="Proteomes" id="UP000655037"/>
    </source>
</evidence>
<feature type="transmembrane region" description="Helical" evidence="7">
    <location>
        <begin position="102"/>
        <end position="124"/>
    </location>
</feature>
<proteinExistence type="predicted"/>
<organism evidence="9 10">
    <name type="scientific">Agrobacterium vitis</name>
    <name type="common">Rhizobium vitis</name>
    <dbReference type="NCBI Taxonomy" id="373"/>
    <lineage>
        <taxon>Bacteria</taxon>
        <taxon>Pseudomonadati</taxon>
        <taxon>Pseudomonadota</taxon>
        <taxon>Alphaproteobacteria</taxon>
        <taxon>Hyphomicrobiales</taxon>
        <taxon>Rhizobiaceae</taxon>
        <taxon>Rhizobium/Agrobacterium group</taxon>
        <taxon>Agrobacterium</taxon>
    </lineage>
</organism>
<evidence type="ECO:0000313" key="9">
    <source>
        <dbReference type="EMBL" id="MBF2716823.1"/>
    </source>
</evidence>
<dbReference type="Proteomes" id="UP000655037">
    <property type="component" value="Unassembled WGS sequence"/>
</dbReference>
<comment type="subcellular location">
    <subcellularLocation>
        <location evidence="1">Membrane</location>
        <topology evidence="1">Multi-pass membrane protein</topology>
    </subcellularLocation>
</comment>
<dbReference type="GO" id="GO:0012505">
    <property type="term" value="C:endomembrane system"/>
    <property type="evidence" value="ECO:0007669"/>
    <property type="project" value="TreeGrafter"/>
</dbReference>
<dbReference type="GO" id="GO:0016020">
    <property type="term" value="C:membrane"/>
    <property type="evidence" value="ECO:0007669"/>
    <property type="project" value="UniProtKB-SubCell"/>
</dbReference>
<feature type="transmembrane region" description="Helical" evidence="7">
    <location>
        <begin position="176"/>
        <end position="194"/>
    </location>
</feature>
<evidence type="ECO:0000256" key="6">
    <source>
        <dbReference type="ARBA" id="ARBA00023136"/>
    </source>
</evidence>
<evidence type="ECO:0000256" key="1">
    <source>
        <dbReference type="ARBA" id="ARBA00004141"/>
    </source>
</evidence>
<keyword evidence="5" id="KW-0406">Ion transport</keyword>
<dbReference type="InterPro" id="IPR050794">
    <property type="entry name" value="CPA2_transporter"/>
</dbReference>
<dbReference type="GO" id="GO:0006885">
    <property type="term" value="P:regulation of pH"/>
    <property type="evidence" value="ECO:0007669"/>
    <property type="project" value="TreeGrafter"/>
</dbReference>
<evidence type="ECO:0000256" key="4">
    <source>
        <dbReference type="ARBA" id="ARBA00022989"/>
    </source>
</evidence>
<evidence type="ECO:0000259" key="8">
    <source>
        <dbReference type="Pfam" id="PF00999"/>
    </source>
</evidence>
<evidence type="ECO:0000256" key="5">
    <source>
        <dbReference type="ARBA" id="ARBA00023065"/>
    </source>
</evidence>
<evidence type="ECO:0000256" key="3">
    <source>
        <dbReference type="ARBA" id="ARBA00022692"/>
    </source>
</evidence>
<comment type="caution">
    <text evidence="9">The sequence shown here is derived from an EMBL/GenBank/DDBJ whole genome shotgun (WGS) entry which is preliminary data.</text>
</comment>
<feature type="transmembrane region" description="Helical" evidence="7">
    <location>
        <begin position="243"/>
        <end position="261"/>
    </location>
</feature>
<name>A0AAE2UT60_AGRVI</name>
<dbReference type="Pfam" id="PF00999">
    <property type="entry name" value="Na_H_Exchanger"/>
    <property type="match status" value="1"/>
</dbReference>
<evidence type="ECO:0000256" key="2">
    <source>
        <dbReference type="ARBA" id="ARBA00022448"/>
    </source>
</evidence>
<keyword evidence="3 7" id="KW-0812">Transmembrane</keyword>
<dbReference type="PANTHER" id="PTHR32468:SF26">
    <property type="entry name" value="CATION_H(+) ANTIPORTER 15"/>
    <property type="match status" value="1"/>
</dbReference>
<reference evidence="9" key="1">
    <citation type="submission" date="2020-11" db="EMBL/GenBank/DDBJ databases">
        <title>Agrobacterium vitis strain K377 genome.</title>
        <authorList>
            <person name="Xi H."/>
        </authorList>
    </citation>
    <scope>NUCLEOTIDE SEQUENCE</scope>
    <source>
        <strain evidence="9">K377</strain>
    </source>
</reference>